<dbReference type="InterPro" id="IPR029063">
    <property type="entry name" value="SAM-dependent_MTases_sf"/>
</dbReference>
<comment type="caution">
    <text evidence="2">The sequence shown here is derived from an EMBL/GenBank/DDBJ whole genome shotgun (WGS) entry which is preliminary data.</text>
</comment>
<reference evidence="2 3" key="1">
    <citation type="journal article" date="2013" name="Genome Announc.">
        <title>Draft Genome Sequence of the Methanotrophic Gammaproteobacterium Methyloglobulus morosus DSM 22980 Strain KoM1.</title>
        <authorList>
            <person name="Poehlein A."/>
            <person name="Deutzmann J.S."/>
            <person name="Daniel R."/>
            <person name="Simeonova D.D."/>
        </authorList>
    </citation>
    <scope>NUCLEOTIDE SEQUENCE [LARGE SCALE GENOMIC DNA]</scope>
    <source>
        <strain evidence="2 3">KoM1</strain>
    </source>
</reference>
<dbReference type="STRING" id="1116472.MGMO_94c00110"/>
<dbReference type="Pfam" id="PF08241">
    <property type="entry name" value="Methyltransf_11"/>
    <property type="match status" value="1"/>
</dbReference>
<dbReference type="EMBL" id="AYLO01000090">
    <property type="protein sequence ID" value="ESS71596.1"/>
    <property type="molecule type" value="Genomic_DNA"/>
</dbReference>
<evidence type="ECO:0000313" key="2">
    <source>
        <dbReference type="EMBL" id="ESS71596.1"/>
    </source>
</evidence>
<dbReference type="SUPFAM" id="SSF53335">
    <property type="entry name" value="S-adenosyl-L-methionine-dependent methyltransferases"/>
    <property type="match status" value="1"/>
</dbReference>
<dbReference type="GO" id="GO:0032259">
    <property type="term" value="P:methylation"/>
    <property type="evidence" value="ECO:0007669"/>
    <property type="project" value="UniProtKB-KW"/>
</dbReference>
<sequence>MHQSSIEKMNAFRDKYLSAKINDPLRILDLGSQDVNGCYRSLFSELVWDYVGIDMAAGNNVDIVLNTPYVWREVASESADVVISGQAFEHIQYFWITMLEVARVLKPGGICCIIAPSSGPEHRYPMDCWRFYPDGMVSLAHFAQMEVIEAVTQWQDLGYDDSDCWHDSMLVCRKPDKGIWWNKKSSLKRWLQHWTTTIGMR</sequence>
<evidence type="ECO:0000259" key="1">
    <source>
        <dbReference type="Pfam" id="PF08241"/>
    </source>
</evidence>
<gene>
    <name evidence="2" type="ORF">MGMO_94c00110</name>
</gene>
<dbReference type="RefSeq" id="WP_023495317.1">
    <property type="nucleotide sequence ID" value="NZ_AYLO01000090.1"/>
</dbReference>
<name>V5DW81_9GAMM</name>
<dbReference type="OrthoDB" id="9816424at2"/>
<accession>V5DW81</accession>
<keyword evidence="3" id="KW-1185">Reference proteome</keyword>
<dbReference type="Proteomes" id="UP000017842">
    <property type="component" value="Unassembled WGS sequence"/>
</dbReference>
<organism evidence="2 3">
    <name type="scientific">Methyloglobulus morosus KoM1</name>
    <dbReference type="NCBI Taxonomy" id="1116472"/>
    <lineage>
        <taxon>Bacteria</taxon>
        <taxon>Pseudomonadati</taxon>
        <taxon>Pseudomonadota</taxon>
        <taxon>Gammaproteobacteria</taxon>
        <taxon>Methylococcales</taxon>
        <taxon>Methylococcaceae</taxon>
        <taxon>Methyloglobulus</taxon>
    </lineage>
</organism>
<feature type="domain" description="Methyltransferase type 11" evidence="1">
    <location>
        <begin position="73"/>
        <end position="113"/>
    </location>
</feature>
<evidence type="ECO:0000313" key="3">
    <source>
        <dbReference type="Proteomes" id="UP000017842"/>
    </source>
</evidence>
<keyword evidence="2" id="KW-0489">Methyltransferase</keyword>
<dbReference type="CDD" id="cd02440">
    <property type="entry name" value="AdoMet_MTases"/>
    <property type="match status" value="1"/>
</dbReference>
<keyword evidence="2" id="KW-0808">Transferase</keyword>
<dbReference type="InterPro" id="IPR013216">
    <property type="entry name" value="Methyltransf_11"/>
</dbReference>
<dbReference type="AlphaFoldDB" id="V5DW81"/>
<proteinExistence type="predicted"/>
<dbReference type="GO" id="GO:0008757">
    <property type="term" value="F:S-adenosylmethionine-dependent methyltransferase activity"/>
    <property type="evidence" value="ECO:0007669"/>
    <property type="project" value="InterPro"/>
</dbReference>
<protein>
    <submittedName>
        <fullName evidence="2">Methyltransferase family protein</fullName>
    </submittedName>
</protein>
<dbReference type="Gene3D" id="3.40.50.150">
    <property type="entry name" value="Vaccinia Virus protein VP39"/>
    <property type="match status" value="1"/>
</dbReference>
<dbReference type="eggNOG" id="COG0500">
    <property type="taxonomic scope" value="Bacteria"/>
</dbReference>
<dbReference type="PATRIC" id="fig|1116472.3.peg.2607"/>